<dbReference type="InterPro" id="IPR018170">
    <property type="entry name" value="Aldo/ket_reductase_CS"/>
</dbReference>
<evidence type="ECO:0000256" key="8">
    <source>
        <dbReference type="ARBA" id="ARBA00023329"/>
    </source>
</evidence>
<dbReference type="Gene3D" id="1.25.40.90">
    <property type="match status" value="1"/>
</dbReference>
<evidence type="ECO:0000256" key="9">
    <source>
        <dbReference type="SAM" id="MobiDB-lite"/>
    </source>
</evidence>
<dbReference type="GO" id="GO:0005546">
    <property type="term" value="F:phosphatidylinositol-4,5-bisphosphate binding"/>
    <property type="evidence" value="ECO:0007669"/>
    <property type="project" value="TreeGrafter"/>
</dbReference>
<accession>A0A8J5IBG5</accession>
<dbReference type="FunFam" id="1.25.40.90:FF:000005">
    <property type="entry name" value="Clathrin assembly protein AP180"/>
    <property type="match status" value="1"/>
</dbReference>
<dbReference type="InterPro" id="IPR045192">
    <property type="entry name" value="AP180-like"/>
</dbReference>
<dbReference type="GO" id="GO:0006900">
    <property type="term" value="P:vesicle budding from membrane"/>
    <property type="evidence" value="ECO:0007669"/>
    <property type="project" value="TreeGrafter"/>
</dbReference>
<feature type="domain" description="ENTH" evidence="10">
    <location>
        <begin position="140"/>
        <end position="278"/>
    </location>
</feature>
<sequence length="956" mass="106434">MVFVHAVVVVGGLKKISATESGSEGAPHPSVDSLLPALKSRRLGTPTTTLQRSSQSSIGNLFVLILQLPSNHGEFLEKLVDLSPFLSRLLENLTSFVRKRSSFGEGKMSGGTQPSLRKYLGAIKDTTTVSLAKVNSDYKLDYPLNQELDIAIVRATNHVERPSKEKHIRVIFSAISAARPRADVAYCIHALARRLTKTQNWAVALKTLLVIHRALREVDPTFREELINYGRSRNQMLNMSHFKDDSSAYAWDYSAWVRTYALYLEERLECFRILKYDVESDPPRTKDLGTAELLEQLPSLQQLLHRLLGCEPLGASRHNIIIHLALTMVASESIKIYVSISDGIINMVDKFFEMQRHDAVRALDIYRRAGQQARDNGTTQVILAIEYKKDLEQEEAAPSPPPPPPPTEPVKIEVPAPEKPKETDLLGLRDPAPEAFDLDNKNAMALAIVPVVADNVSSSATTRGLNPDNGVTGWELALVTAPSSNETAVASSKLAGGLDKLILDSLYDDAERRASQNVSYNPWEMGPMMQQPVAHDPFYASNAIAAPHLVQMAAMAQQQQAFLVQQQQMMTMMMGGQQQQQLPLHPTINPFANPYGDDLKRLPLGTGGRTQQFQEEGAMAEVVSDHRRMPIIGLDCPPDHQQQGAMAEVVTLRNGHSMPVIGIGVSWLEPQSIRDLILSALNIGYRHFDCAANYHIEAEVGEALAEAFLTGLVKREEVFITTKLWNSDHGHVLDACKDSLKKLNLQYLDLYLVHFPVATRHTGIGTSASALGDDGVLDIDTTISLETTWHAMEELVNLGLVRSIGISNYDIFLTRDCLAYSKIKPSVIQIEIHPYFQRESLIDFCQKHGICVTAHTPLSGGTANTQRFGTMSCLDDPVIKSLAEKYNKTASQLILKWGIQRNTVVIPKTSKIERLHENFKVFDFTIHDEDMKKMKDIDRKYRTNQPAKFWGIDLYA</sequence>
<dbReference type="InterPro" id="IPR036812">
    <property type="entry name" value="NAD(P)_OxRdtase_dom_sf"/>
</dbReference>
<dbReference type="SUPFAM" id="SSF89009">
    <property type="entry name" value="GAT-like domain"/>
    <property type="match status" value="1"/>
</dbReference>
<feature type="compositionally biased region" description="Pro residues" evidence="9">
    <location>
        <begin position="398"/>
        <end position="408"/>
    </location>
</feature>
<dbReference type="Proteomes" id="UP000734854">
    <property type="component" value="Unassembled WGS sequence"/>
</dbReference>
<dbReference type="InterPro" id="IPR044485">
    <property type="entry name" value="AKR2A1"/>
</dbReference>
<keyword evidence="8" id="KW-0968">Cytoplasmic vesicle</keyword>
<dbReference type="GO" id="GO:0000149">
    <property type="term" value="F:SNARE binding"/>
    <property type="evidence" value="ECO:0007669"/>
    <property type="project" value="TreeGrafter"/>
</dbReference>
<dbReference type="PANTHER" id="PTHR22951">
    <property type="entry name" value="CLATHRIN ASSEMBLY PROTEIN"/>
    <property type="match status" value="1"/>
</dbReference>
<dbReference type="InterPro" id="IPR008942">
    <property type="entry name" value="ENTH_VHS"/>
</dbReference>
<reference evidence="11 12" key="1">
    <citation type="submission" date="2020-08" db="EMBL/GenBank/DDBJ databases">
        <title>Plant Genome Project.</title>
        <authorList>
            <person name="Zhang R.-G."/>
        </authorList>
    </citation>
    <scope>NUCLEOTIDE SEQUENCE [LARGE SCALE GENOMIC DNA]</scope>
    <source>
        <tissue evidence="11">Rhizome</tissue>
    </source>
</reference>
<dbReference type="GO" id="GO:0030136">
    <property type="term" value="C:clathrin-coated vesicle"/>
    <property type="evidence" value="ECO:0007669"/>
    <property type="project" value="UniProtKB-SubCell"/>
</dbReference>
<keyword evidence="6" id="KW-0472">Membrane</keyword>
<dbReference type="PROSITE" id="PS50942">
    <property type="entry name" value="ENTH"/>
    <property type="match status" value="1"/>
</dbReference>
<evidence type="ECO:0000256" key="4">
    <source>
        <dbReference type="ARBA" id="ARBA00022583"/>
    </source>
</evidence>
<dbReference type="CDD" id="cd03564">
    <property type="entry name" value="ANTH_N"/>
    <property type="match status" value="1"/>
</dbReference>
<dbReference type="SUPFAM" id="SSF48464">
    <property type="entry name" value="ENTH/VHS domain"/>
    <property type="match status" value="1"/>
</dbReference>
<dbReference type="SMART" id="SM00273">
    <property type="entry name" value="ENTH"/>
    <property type="match status" value="1"/>
</dbReference>
<name>A0A8J5IBG5_ZINOF</name>
<dbReference type="Gene3D" id="1.20.58.150">
    <property type="entry name" value="ANTH domain"/>
    <property type="match status" value="1"/>
</dbReference>
<protein>
    <recommendedName>
        <fullName evidence="10">ENTH domain-containing protein</fullName>
    </recommendedName>
</protein>
<evidence type="ECO:0000313" key="12">
    <source>
        <dbReference type="Proteomes" id="UP000734854"/>
    </source>
</evidence>
<dbReference type="GO" id="GO:0032050">
    <property type="term" value="F:clathrin heavy chain binding"/>
    <property type="evidence" value="ECO:0007669"/>
    <property type="project" value="TreeGrafter"/>
</dbReference>
<dbReference type="PRINTS" id="PR00069">
    <property type="entry name" value="ALDKETRDTASE"/>
</dbReference>
<comment type="subcellular location">
    <subcellularLocation>
        <location evidence="1">Cytoplasmic vesicle</location>
        <location evidence="1">Clathrin-coated vesicle</location>
    </subcellularLocation>
    <subcellularLocation>
        <location evidence="2">Golgi apparatus</location>
    </subcellularLocation>
    <subcellularLocation>
        <location evidence="3">Membrane</location>
        <location evidence="3">Clathrin-coated pit</location>
    </subcellularLocation>
</comment>
<dbReference type="PROSITE" id="PS00063">
    <property type="entry name" value="ALDOKETO_REDUCTASE_3"/>
    <property type="match status" value="1"/>
</dbReference>
<dbReference type="InterPro" id="IPR013809">
    <property type="entry name" value="ENTH"/>
</dbReference>
<dbReference type="EMBL" id="JACMSC010000001">
    <property type="protein sequence ID" value="KAG6537310.1"/>
    <property type="molecule type" value="Genomic_DNA"/>
</dbReference>
<dbReference type="InterPro" id="IPR011417">
    <property type="entry name" value="ANTH_dom"/>
</dbReference>
<keyword evidence="7" id="KW-0168">Coated pit</keyword>
<dbReference type="Gene3D" id="3.20.20.100">
    <property type="entry name" value="NADP-dependent oxidoreductase domain"/>
    <property type="match status" value="1"/>
</dbReference>
<dbReference type="PROSITE" id="PS00062">
    <property type="entry name" value="ALDOKETO_REDUCTASE_2"/>
    <property type="match status" value="1"/>
</dbReference>
<dbReference type="CDD" id="cd19112">
    <property type="entry name" value="AKR_AKR2A1-2"/>
    <property type="match status" value="1"/>
</dbReference>
<dbReference type="InterPro" id="IPR020471">
    <property type="entry name" value="AKR"/>
</dbReference>
<dbReference type="Pfam" id="PF07651">
    <property type="entry name" value="ANTH"/>
    <property type="match status" value="1"/>
</dbReference>
<evidence type="ECO:0000256" key="7">
    <source>
        <dbReference type="ARBA" id="ARBA00023176"/>
    </source>
</evidence>
<dbReference type="GO" id="GO:0072583">
    <property type="term" value="P:clathrin-dependent endocytosis"/>
    <property type="evidence" value="ECO:0007669"/>
    <property type="project" value="InterPro"/>
</dbReference>
<dbReference type="InterPro" id="IPR023210">
    <property type="entry name" value="NADP_OxRdtase_dom"/>
</dbReference>
<dbReference type="GO" id="GO:0048268">
    <property type="term" value="P:clathrin coat assembly"/>
    <property type="evidence" value="ECO:0007669"/>
    <property type="project" value="InterPro"/>
</dbReference>
<evidence type="ECO:0000256" key="5">
    <source>
        <dbReference type="ARBA" id="ARBA00023034"/>
    </source>
</evidence>
<organism evidence="11 12">
    <name type="scientific">Zingiber officinale</name>
    <name type="common">Ginger</name>
    <name type="synonym">Amomum zingiber</name>
    <dbReference type="NCBI Taxonomy" id="94328"/>
    <lineage>
        <taxon>Eukaryota</taxon>
        <taxon>Viridiplantae</taxon>
        <taxon>Streptophyta</taxon>
        <taxon>Embryophyta</taxon>
        <taxon>Tracheophyta</taxon>
        <taxon>Spermatophyta</taxon>
        <taxon>Magnoliopsida</taxon>
        <taxon>Liliopsida</taxon>
        <taxon>Zingiberales</taxon>
        <taxon>Zingiberaceae</taxon>
        <taxon>Zingiber</taxon>
    </lineage>
</organism>
<evidence type="ECO:0000256" key="1">
    <source>
        <dbReference type="ARBA" id="ARBA00004132"/>
    </source>
</evidence>
<dbReference type="GO" id="GO:0047641">
    <property type="term" value="F:aldose-6-phosphate reductase (NADPH) activity"/>
    <property type="evidence" value="ECO:0007669"/>
    <property type="project" value="InterPro"/>
</dbReference>
<evidence type="ECO:0000256" key="2">
    <source>
        <dbReference type="ARBA" id="ARBA00004555"/>
    </source>
</evidence>
<dbReference type="GO" id="GO:0005794">
    <property type="term" value="C:Golgi apparatus"/>
    <property type="evidence" value="ECO:0007669"/>
    <property type="project" value="UniProtKB-SubCell"/>
</dbReference>
<gene>
    <name evidence="11" type="ORF">ZIOFF_002397</name>
</gene>
<dbReference type="PANTHER" id="PTHR22951:SF32">
    <property type="entry name" value="OS06G0175500 PROTEIN"/>
    <property type="match status" value="1"/>
</dbReference>
<evidence type="ECO:0000256" key="6">
    <source>
        <dbReference type="ARBA" id="ARBA00023136"/>
    </source>
</evidence>
<evidence type="ECO:0000256" key="3">
    <source>
        <dbReference type="ARBA" id="ARBA00004600"/>
    </source>
</evidence>
<dbReference type="FunFam" id="3.20.20.100:FF:000019">
    <property type="entry name" value="NADP-dependent D-sorbitol-6-phosphate dehydrogenase"/>
    <property type="match status" value="1"/>
</dbReference>
<evidence type="ECO:0000259" key="10">
    <source>
        <dbReference type="PROSITE" id="PS50942"/>
    </source>
</evidence>
<dbReference type="GO" id="GO:0005905">
    <property type="term" value="C:clathrin-coated pit"/>
    <property type="evidence" value="ECO:0007669"/>
    <property type="project" value="UniProtKB-SubCell"/>
</dbReference>
<dbReference type="SUPFAM" id="SSF51430">
    <property type="entry name" value="NAD(P)-linked oxidoreductase"/>
    <property type="match status" value="1"/>
</dbReference>
<feature type="region of interest" description="Disordered" evidence="9">
    <location>
        <begin position="392"/>
        <end position="425"/>
    </location>
</feature>
<proteinExistence type="predicted"/>
<dbReference type="InterPro" id="IPR048050">
    <property type="entry name" value="ANTH_N_plant"/>
</dbReference>
<keyword evidence="4" id="KW-0254">Endocytosis</keyword>
<keyword evidence="12" id="KW-1185">Reference proteome</keyword>
<dbReference type="PROSITE" id="PS00798">
    <property type="entry name" value="ALDOKETO_REDUCTASE_1"/>
    <property type="match status" value="1"/>
</dbReference>
<keyword evidence="5" id="KW-0333">Golgi apparatus</keyword>
<dbReference type="Pfam" id="PF00248">
    <property type="entry name" value="Aldo_ket_red"/>
    <property type="match status" value="1"/>
</dbReference>
<comment type="caution">
    <text evidence="11">The sequence shown here is derived from an EMBL/GenBank/DDBJ whole genome shotgun (WGS) entry which is preliminary data.</text>
</comment>
<dbReference type="GO" id="GO:0005545">
    <property type="term" value="F:1-phosphatidylinositol binding"/>
    <property type="evidence" value="ECO:0007669"/>
    <property type="project" value="InterPro"/>
</dbReference>
<dbReference type="InterPro" id="IPR014712">
    <property type="entry name" value="ANTH_dom_sf"/>
</dbReference>
<evidence type="ECO:0000313" key="11">
    <source>
        <dbReference type="EMBL" id="KAG6537310.1"/>
    </source>
</evidence>
<dbReference type="AlphaFoldDB" id="A0A8J5IBG5"/>